<dbReference type="PANTHER" id="PTHR31157">
    <property type="entry name" value="SCP DOMAIN-CONTAINING PROTEIN"/>
    <property type="match status" value="1"/>
</dbReference>
<dbReference type="Pfam" id="PF00188">
    <property type="entry name" value="CAP"/>
    <property type="match status" value="1"/>
</dbReference>
<dbReference type="GeneID" id="63808971"/>
<dbReference type="OrthoDB" id="568194at2759"/>
<evidence type="ECO:0000313" key="4">
    <source>
        <dbReference type="Proteomes" id="UP000193922"/>
    </source>
</evidence>
<reference evidence="3 4" key="1">
    <citation type="submission" date="2016-07" db="EMBL/GenBank/DDBJ databases">
        <title>Pervasive Adenine N6-methylation of Active Genes in Fungi.</title>
        <authorList>
            <consortium name="DOE Joint Genome Institute"/>
            <person name="Mondo S.J."/>
            <person name="Dannebaum R.O."/>
            <person name="Kuo R.C."/>
            <person name="Labutti K."/>
            <person name="Haridas S."/>
            <person name="Kuo A."/>
            <person name="Salamov A."/>
            <person name="Ahrendt S.R."/>
            <person name="Lipzen A."/>
            <person name="Sullivan W."/>
            <person name="Andreopoulos W.B."/>
            <person name="Clum A."/>
            <person name="Lindquist E."/>
            <person name="Daum C."/>
            <person name="Ramamoorthy G.K."/>
            <person name="Gryganskyi A."/>
            <person name="Culley D."/>
            <person name="Magnuson J.K."/>
            <person name="James T.Y."/>
            <person name="O'Malley M.A."/>
            <person name="Stajich J.E."/>
            <person name="Spatafora J.W."/>
            <person name="Visel A."/>
            <person name="Grigoriev I.V."/>
        </authorList>
    </citation>
    <scope>NUCLEOTIDE SEQUENCE [LARGE SCALE GENOMIC DNA]</scope>
    <source>
        <strain evidence="3 4">ATCC 12442</strain>
    </source>
</reference>
<feature type="domain" description="SCP" evidence="2">
    <location>
        <begin position="112"/>
        <end position="213"/>
    </location>
</feature>
<evidence type="ECO:0000256" key="1">
    <source>
        <dbReference type="SAM" id="SignalP"/>
    </source>
</evidence>
<dbReference type="InterPro" id="IPR035940">
    <property type="entry name" value="CAP_sf"/>
</dbReference>
<dbReference type="Proteomes" id="UP000193922">
    <property type="component" value="Unassembled WGS sequence"/>
</dbReference>
<keyword evidence="4" id="KW-1185">Reference proteome</keyword>
<name>A0A1Y1WM00_9FUNG</name>
<evidence type="ECO:0000259" key="2">
    <source>
        <dbReference type="Pfam" id="PF00188"/>
    </source>
</evidence>
<organism evidence="3 4">
    <name type="scientific">Linderina pennispora</name>
    <dbReference type="NCBI Taxonomy" id="61395"/>
    <lineage>
        <taxon>Eukaryota</taxon>
        <taxon>Fungi</taxon>
        <taxon>Fungi incertae sedis</taxon>
        <taxon>Zoopagomycota</taxon>
        <taxon>Kickxellomycotina</taxon>
        <taxon>Kickxellomycetes</taxon>
        <taxon>Kickxellales</taxon>
        <taxon>Kickxellaceae</taxon>
        <taxon>Linderina</taxon>
    </lineage>
</organism>
<accession>A0A1Y1WM00</accession>
<protein>
    <recommendedName>
        <fullName evidence="2">SCP domain-containing protein</fullName>
    </recommendedName>
</protein>
<dbReference type="PANTHER" id="PTHR31157:SF1">
    <property type="entry name" value="SCP DOMAIN-CONTAINING PROTEIN"/>
    <property type="match status" value="1"/>
</dbReference>
<dbReference type="CDD" id="cd05379">
    <property type="entry name" value="CAP_bacterial"/>
    <property type="match status" value="1"/>
</dbReference>
<dbReference type="AlphaFoldDB" id="A0A1Y1WM00"/>
<comment type="caution">
    <text evidence="3">The sequence shown here is derived from an EMBL/GenBank/DDBJ whole genome shotgun (WGS) entry which is preliminary data.</text>
</comment>
<gene>
    <name evidence="3" type="ORF">DL89DRAFT_9988</name>
</gene>
<proteinExistence type="predicted"/>
<keyword evidence="1" id="KW-0732">Signal</keyword>
<dbReference type="RefSeq" id="XP_040747325.1">
    <property type="nucleotide sequence ID" value="XM_040892323.1"/>
</dbReference>
<sequence length="224" mass="23808">MVNFVSGLFVAATMLGSLVSSAPVHPLAMRNWDEVNTDAATSAANNNNNNMQIVTVTQFITNDVCSTDAPTTTSSSSTDHNVIVTVIETASPSVPTSTTTIPDSWMSDMLGQLNEIRAANGKSSVALMDTLTSFAQAHSDHQSSISKMTHSDPKGSLGQRCSAAGIPWMAVGENVAWNYPDVSSVMTGWKNSPGHFANIIGDYTHVGFGVTNKYWTQDFAKIAS</sequence>
<feature type="chain" id="PRO_5012530788" description="SCP domain-containing protein" evidence="1">
    <location>
        <begin position="22"/>
        <end position="224"/>
    </location>
</feature>
<dbReference type="EMBL" id="MCFD01000001">
    <property type="protein sequence ID" value="ORX74114.1"/>
    <property type="molecule type" value="Genomic_DNA"/>
</dbReference>
<dbReference type="SUPFAM" id="SSF55797">
    <property type="entry name" value="PR-1-like"/>
    <property type="match status" value="1"/>
</dbReference>
<dbReference type="InterPro" id="IPR014044">
    <property type="entry name" value="CAP_dom"/>
</dbReference>
<dbReference type="STRING" id="61395.A0A1Y1WM00"/>
<evidence type="ECO:0000313" key="3">
    <source>
        <dbReference type="EMBL" id="ORX74114.1"/>
    </source>
</evidence>
<dbReference type="Gene3D" id="3.40.33.10">
    <property type="entry name" value="CAP"/>
    <property type="match status" value="1"/>
</dbReference>
<feature type="signal peptide" evidence="1">
    <location>
        <begin position="1"/>
        <end position="21"/>
    </location>
</feature>